<dbReference type="EMBL" id="MT143998">
    <property type="protein sequence ID" value="QJA45845.1"/>
    <property type="molecule type" value="Genomic_DNA"/>
</dbReference>
<dbReference type="Pfam" id="PF00589">
    <property type="entry name" value="Phage_integrase"/>
    <property type="match status" value="1"/>
</dbReference>
<feature type="domain" description="Core-binding (CB)" evidence="4">
    <location>
        <begin position="11"/>
        <end position="103"/>
    </location>
</feature>
<dbReference type="PANTHER" id="PTHR30349:SF41">
    <property type="entry name" value="INTEGRASE_RECOMBINASE PROTEIN MJ0367-RELATED"/>
    <property type="match status" value="1"/>
</dbReference>
<protein>
    <submittedName>
        <fullName evidence="5">Putative site-specific tyrosine recombinase</fullName>
    </submittedName>
</protein>
<dbReference type="Gene3D" id="1.10.443.10">
    <property type="entry name" value="Intergrase catalytic core"/>
    <property type="match status" value="1"/>
</dbReference>
<dbReference type="InterPro" id="IPR013762">
    <property type="entry name" value="Integrase-like_cat_sf"/>
</dbReference>
<evidence type="ECO:0000259" key="4">
    <source>
        <dbReference type="PROSITE" id="PS51900"/>
    </source>
</evidence>
<dbReference type="SUPFAM" id="SSF56349">
    <property type="entry name" value="DNA breaking-rejoining enzymes"/>
    <property type="match status" value="1"/>
</dbReference>
<proteinExistence type="predicted"/>
<dbReference type="InterPro" id="IPR050090">
    <property type="entry name" value="Tyrosine_recombinase_XerCD"/>
</dbReference>
<dbReference type="CDD" id="cd00397">
    <property type="entry name" value="DNA_BRE_C"/>
    <property type="match status" value="1"/>
</dbReference>
<dbReference type="Gene3D" id="1.10.150.130">
    <property type="match status" value="1"/>
</dbReference>
<dbReference type="GO" id="GO:0015074">
    <property type="term" value="P:DNA integration"/>
    <property type="evidence" value="ECO:0007669"/>
    <property type="project" value="InterPro"/>
</dbReference>
<evidence type="ECO:0000256" key="1">
    <source>
        <dbReference type="ARBA" id="ARBA00023125"/>
    </source>
</evidence>
<dbReference type="InterPro" id="IPR011010">
    <property type="entry name" value="DNA_brk_join_enz"/>
</dbReference>
<reference evidence="5" key="1">
    <citation type="submission" date="2020-03" db="EMBL/GenBank/DDBJ databases">
        <title>The deep terrestrial virosphere.</title>
        <authorList>
            <person name="Holmfeldt K."/>
            <person name="Nilsson E."/>
            <person name="Simone D."/>
            <person name="Lopez-Fernandez M."/>
            <person name="Wu X."/>
            <person name="de Brujin I."/>
            <person name="Lundin D."/>
            <person name="Andersson A."/>
            <person name="Bertilsson S."/>
            <person name="Dopson M."/>
        </authorList>
    </citation>
    <scope>NUCLEOTIDE SEQUENCE</scope>
    <source>
        <strain evidence="5">TM448A00285</strain>
    </source>
</reference>
<feature type="domain" description="Tyr recombinase" evidence="3">
    <location>
        <begin position="123"/>
        <end position="319"/>
    </location>
</feature>
<dbReference type="InterPro" id="IPR002104">
    <property type="entry name" value="Integrase_catalytic"/>
</dbReference>
<keyword evidence="2" id="KW-0233">DNA recombination</keyword>
<dbReference type="PROSITE" id="PS51898">
    <property type="entry name" value="TYR_RECOMBINASE"/>
    <property type="match status" value="1"/>
</dbReference>
<organism evidence="5">
    <name type="scientific">viral metagenome</name>
    <dbReference type="NCBI Taxonomy" id="1070528"/>
    <lineage>
        <taxon>unclassified sequences</taxon>
        <taxon>metagenomes</taxon>
        <taxon>organismal metagenomes</taxon>
    </lineage>
</organism>
<dbReference type="PANTHER" id="PTHR30349">
    <property type="entry name" value="PHAGE INTEGRASE-RELATED"/>
    <property type="match status" value="1"/>
</dbReference>
<dbReference type="GO" id="GO:0003677">
    <property type="term" value="F:DNA binding"/>
    <property type="evidence" value="ECO:0007669"/>
    <property type="project" value="UniProtKB-KW"/>
</dbReference>
<sequence length="321" mass="36467">MFDTLTTLKITTLSTWQDVFEAWLRLDGRKGNMRPLREKSIEAALQDARHFSCFLEQYAPSEQPCAPTPQAVKAYFEWQERGAAPASVNRRLASLRTMMRWSLLAGMIEQDPTARIPRIEMSKLPPRAKDEQECRSLAKAVKTGKHLRCDTERHRILGLRDQVIWGLIYDAGLRREEVSTLRVEDIHLGKRAYIQVTGKGGKVGQVAIKQKLGRVLAEWMKIRPGAATGVLVTDWNGQAISPCQVWRRFEMISQAAGVTATPHDIRHTYTQRVVDEAMSSGQPRVVALDIARRQARHQDSRTTEMYLRATSDLIYQVVEGM</sequence>
<dbReference type="AlphaFoldDB" id="A0A6H1ZF07"/>
<name>A0A6H1ZF07_9ZZZZ</name>
<gene>
    <name evidence="5" type="ORF">TM448A00285_0023</name>
</gene>
<evidence type="ECO:0000256" key="2">
    <source>
        <dbReference type="ARBA" id="ARBA00023172"/>
    </source>
</evidence>
<evidence type="ECO:0000313" key="5">
    <source>
        <dbReference type="EMBL" id="QJA45845.1"/>
    </source>
</evidence>
<dbReference type="GO" id="GO:0006310">
    <property type="term" value="P:DNA recombination"/>
    <property type="evidence" value="ECO:0007669"/>
    <property type="project" value="UniProtKB-KW"/>
</dbReference>
<accession>A0A6H1ZF07</accession>
<keyword evidence="1" id="KW-0238">DNA-binding</keyword>
<evidence type="ECO:0000259" key="3">
    <source>
        <dbReference type="PROSITE" id="PS51898"/>
    </source>
</evidence>
<dbReference type="PROSITE" id="PS51900">
    <property type="entry name" value="CB"/>
    <property type="match status" value="1"/>
</dbReference>
<dbReference type="InterPro" id="IPR010998">
    <property type="entry name" value="Integrase_recombinase_N"/>
</dbReference>
<dbReference type="InterPro" id="IPR044068">
    <property type="entry name" value="CB"/>
</dbReference>